<dbReference type="PANTHER" id="PTHR43808">
    <property type="entry name" value="ACETYLORNITHINE DEACETYLASE"/>
    <property type="match status" value="1"/>
</dbReference>
<dbReference type="InterPro" id="IPR011650">
    <property type="entry name" value="Peptidase_M20_dimer"/>
</dbReference>
<dbReference type="PANTHER" id="PTHR43808:SF9">
    <property type="entry name" value="BLL0789 PROTEIN"/>
    <property type="match status" value="1"/>
</dbReference>
<dbReference type="GO" id="GO:0046872">
    <property type="term" value="F:metal ion binding"/>
    <property type="evidence" value="ECO:0007669"/>
    <property type="project" value="UniProtKB-KW"/>
</dbReference>
<dbReference type="Pfam" id="PF07687">
    <property type="entry name" value="M20_dimer"/>
    <property type="match status" value="1"/>
</dbReference>
<keyword evidence="5" id="KW-0121">Carboxypeptidase</keyword>
<dbReference type="Pfam" id="PF01546">
    <property type="entry name" value="Peptidase_M20"/>
    <property type="match status" value="1"/>
</dbReference>
<reference evidence="5 6" key="1">
    <citation type="submission" date="2016-07" db="EMBL/GenBank/DDBJ databases">
        <title>Caryophanon latum genome sequencing.</title>
        <authorList>
            <person name="Verma A."/>
            <person name="Pal Y."/>
            <person name="Krishnamurthi S."/>
        </authorList>
    </citation>
    <scope>NUCLEOTIDE SEQUENCE [LARGE SCALE GENOMIC DNA]</scope>
    <source>
        <strain evidence="5 6">DSM 14151</strain>
    </source>
</reference>
<name>A0A1C0YP38_9BACL</name>
<gene>
    <name evidence="5" type="ORF">A6K76_13360</name>
</gene>
<feature type="active site" description="Proton acceptor" evidence="3">
    <location>
        <position position="144"/>
    </location>
</feature>
<dbReference type="AlphaFoldDB" id="A0A1C0YP38"/>
<evidence type="ECO:0000313" key="5">
    <source>
        <dbReference type="EMBL" id="OCS88935.1"/>
    </source>
</evidence>
<proteinExistence type="predicted"/>
<dbReference type="InterPro" id="IPR036264">
    <property type="entry name" value="Bact_exopeptidase_dim_dom"/>
</dbReference>
<dbReference type="OrthoDB" id="9783294at2"/>
<keyword evidence="2" id="KW-0378">Hydrolase</keyword>
<sequence length="390" mass="41969">MLKEAIYAREQEMLQLLERLVNQDSGSKYKKGVDAIGHMLRQKYEKLGFIVDVATEDVVGNHLIIRHKETVRPGIVIVAHMDTVFPEGTAKERPFTIKGSRAYGPGVIDMKASQVALLTALSALVEMGDEKSYSNVHIVLNSDEEIGSHKSKIVIENVALGKDYALIMEPARANGALVSARRGGGTYTLRVYGKAAHSGIAPEEGISAIEEICYKIIELQKLNGIEEGVNVNVGLISGGEASNVVSPYAEATIDVRITEPHQGTLIDKAVRKVCAKPHIEGTNIELVGGINRYPVIKNDKTESLLAHIREAGKEIGLAIEDVATGGGSDASFTSSVHVATIDGLGPVGGGAHSIDEYLDIPTLTERTYLLAKVIQRLSNKPAMTPVNYTI</sequence>
<dbReference type="SUPFAM" id="SSF55031">
    <property type="entry name" value="Bacterial exopeptidase dimerisation domain"/>
    <property type="match status" value="1"/>
</dbReference>
<keyword evidence="5" id="KW-0645">Protease</keyword>
<organism evidence="5 6">
    <name type="scientific">Caryophanon latum</name>
    <dbReference type="NCBI Taxonomy" id="33977"/>
    <lineage>
        <taxon>Bacteria</taxon>
        <taxon>Bacillati</taxon>
        <taxon>Bacillota</taxon>
        <taxon>Bacilli</taxon>
        <taxon>Bacillales</taxon>
        <taxon>Caryophanaceae</taxon>
        <taxon>Caryophanon</taxon>
    </lineage>
</organism>
<feature type="active site" evidence="3">
    <location>
        <position position="82"/>
    </location>
</feature>
<dbReference type="InterPro" id="IPR050072">
    <property type="entry name" value="Peptidase_M20A"/>
</dbReference>
<accession>A0A1C0YP38</accession>
<dbReference type="CDD" id="cd03885">
    <property type="entry name" value="M20_CPDG2"/>
    <property type="match status" value="1"/>
</dbReference>
<dbReference type="Proteomes" id="UP000093482">
    <property type="component" value="Unassembled WGS sequence"/>
</dbReference>
<evidence type="ECO:0000259" key="4">
    <source>
        <dbReference type="Pfam" id="PF07687"/>
    </source>
</evidence>
<dbReference type="EMBL" id="MATO01000049">
    <property type="protein sequence ID" value="OCS88935.1"/>
    <property type="molecule type" value="Genomic_DNA"/>
</dbReference>
<comment type="caution">
    <text evidence="5">The sequence shown here is derived from an EMBL/GenBank/DDBJ whole genome shotgun (WGS) entry which is preliminary data.</text>
</comment>
<protein>
    <submittedName>
        <fullName evidence="5">Carboxypeptidase</fullName>
    </submittedName>
</protein>
<feature type="domain" description="Peptidase M20 dimerisation" evidence="4">
    <location>
        <begin position="180"/>
        <end position="279"/>
    </location>
</feature>
<keyword evidence="6" id="KW-1185">Reference proteome</keyword>
<dbReference type="InterPro" id="IPR017150">
    <property type="entry name" value="Pept_M20_glutamate_carboxypep"/>
</dbReference>
<evidence type="ECO:0000256" key="1">
    <source>
        <dbReference type="ARBA" id="ARBA00022723"/>
    </source>
</evidence>
<dbReference type="GO" id="GO:0004180">
    <property type="term" value="F:carboxypeptidase activity"/>
    <property type="evidence" value="ECO:0007669"/>
    <property type="project" value="UniProtKB-KW"/>
</dbReference>
<dbReference type="InterPro" id="IPR002933">
    <property type="entry name" value="Peptidase_M20"/>
</dbReference>
<dbReference type="SUPFAM" id="SSF53187">
    <property type="entry name" value="Zn-dependent exopeptidases"/>
    <property type="match status" value="1"/>
</dbReference>
<evidence type="ECO:0000256" key="3">
    <source>
        <dbReference type="PIRSR" id="PIRSR037238-1"/>
    </source>
</evidence>
<dbReference type="Gene3D" id="3.40.630.10">
    <property type="entry name" value="Zn peptidases"/>
    <property type="match status" value="1"/>
</dbReference>
<evidence type="ECO:0000256" key="2">
    <source>
        <dbReference type="ARBA" id="ARBA00022801"/>
    </source>
</evidence>
<dbReference type="Gene3D" id="3.30.70.360">
    <property type="match status" value="1"/>
</dbReference>
<dbReference type="PIRSF" id="PIRSF037238">
    <property type="entry name" value="Carboxypeptidase_G2"/>
    <property type="match status" value="1"/>
</dbReference>
<dbReference type="RefSeq" id="WP_066465509.1">
    <property type="nucleotide sequence ID" value="NZ_MATO01000049.1"/>
</dbReference>
<evidence type="ECO:0000313" key="6">
    <source>
        <dbReference type="Proteomes" id="UP000093482"/>
    </source>
</evidence>
<keyword evidence="1" id="KW-0479">Metal-binding</keyword>